<evidence type="ECO:0000256" key="1">
    <source>
        <dbReference type="SAM" id="MobiDB-lite"/>
    </source>
</evidence>
<dbReference type="AlphaFoldDB" id="A0A2J8QCD6"/>
<dbReference type="EMBL" id="NBAG03000050">
    <property type="protein sequence ID" value="PNI93927.1"/>
    <property type="molecule type" value="Genomic_DNA"/>
</dbReference>
<feature type="non-terminal residue" evidence="2">
    <location>
        <position position="1"/>
    </location>
</feature>
<proteinExistence type="predicted"/>
<protein>
    <submittedName>
        <fullName evidence="2">CDCA5 isoform 8</fullName>
    </submittedName>
</protein>
<comment type="caution">
    <text evidence="2">The sequence shown here is derived from an EMBL/GenBank/DDBJ whole genome shotgun (WGS) entry which is preliminary data.</text>
</comment>
<accession>A0A2J8QCD6</accession>
<organism evidence="2 3">
    <name type="scientific">Pan troglodytes</name>
    <name type="common">Chimpanzee</name>
    <dbReference type="NCBI Taxonomy" id="9598"/>
    <lineage>
        <taxon>Eukaryota</taxon>
        <taxon>Metazoa</taxon>
        <taxon>Chordata</taxon>
        <taxon>Craniata</taxon>
        <taxon>Vertebrata</taxon>
        <taxon>Euteleostomi</taxon>
        <taxon>Mammalia</taxon>
        <taxon>Eutheria</taxon>
        <taxon>Euarchontoglires</taxon>
        <taxon>Primates</taxon>
        <taxon>Haplorrhini</taxon>
        <taxon>Catarrhini</taxon>
        <taxon>Hominidae</taxon>
        <taxon>Pan</taxon>
    </lineage>
</organism>
<feature type="region of interest" description="Disordered" evidence="1">
    <location>
        <begin position="46"/>
        <end position="69"/>
    </location>
</feature>
<name>A0A2J8QCD6_PANTR</name>
<dbReference type="Proteomes" id="UP000236370">
    <property type="component" value="Unassembled WGS sequence"/>
</dbReference>
<reference evidence="2 3" key="1">
    <citation type="submission" date="2017-12" db="EMBL/GenBank/DDBJ databases">
        <title>High-resolution comparative analysis of great ape genomes.</title>
        <authorList>
            <person name="Pollen A."/>
            <person name="Hastie A."/>
            <person name="Hormozdiari F."/>
            <person name="Dougherty M."/>
            <person name="Liu R."/>
            <person name="Chaisson M."/>
            <person name="Hoppe E."/>
            <person name="Hill C."/>
            <person name="Pang A."/>
            <person name="Hillier L."/>
            <person name="Baker C."/>
            <person name="Armstrong J."/>
            <person name="Shendure J."/>
            <person name="Paten B."/>
            <person name="Wilson R."/>
            <person name="Chao H."/>
            <person name="Schneider V."/>
            <person name="Ventura M."/>
            <person name="Kronenberg Z."/>
            <person name="Murali S."/>
            <person name="Gordon D."/>
            <person name="Cantsilieris S."/>
            <person name="Munson K."/>
            <person name="Nelson B."/>
            <person name="Raja A."/>
            <person name="Underwood J."/>
            <person name="Diekhans M."/>
            <person name="Fiddes I."/>
            <person name="Haussler D."/>
            <person name="Eichler E."/>
        </authorList>
    </citation>
    <scope>NUCLEOTIDE SEQUENCE [LARGE SCALE GENOMIC DNA]</scope>
    <source>
        <strain evidence="2">Yerkes chimp pedigree #C0471</strain>
    </source>
</reference>
<evidence type="ECO:0000313" key="3">
    <source>
        <dbReference type="Proteomes" id="UP000236370"/>
    </source>
</evidence>
<gene>
    <name evidence="2" type="ORF">CK820_G0033983</name>
</gene>
<sequence length="69" mass="7413">RKPIVLKRIVAHAVEVPAVQSPRRSPRAAGPALASRGCWGQKTCPESRQWCAPNSPRSPGFVQSPGPQT</sequence>
<evidence type="ECO:0000313" key="2">
    <source>
        <dbReference type="EMBL" id="PNI93927.1"/>
    </source>
</evidence>